<accession>A0A1G2JDS6</accession>
<name>A0A1G2JDS6_9BACT</name>
<organism evidence="1 2">
    <name type="scientific">Candidatus Staskawiczbacteria bacterium RIFOXYC1_FULL_38_18</name>
    <dbReference type="NCBI Taxonomy" id="1802229"/>
    <lineage>
        <taxon>Bacteria</taxon>
        <taxon>Candidatus Staskawicziibacteriota</taxon>
    </lineage>
</organism>
<evidence type="ECO:0000313" key="2">
    <source>
        <dbReference type="Proteomes" id="UP000177751"/>
    </source>
</evidence>
<sequence>MTGKKRPAKKLKKKRTTIKQKRIVVHPFVRELLRKLKSKGVKTILLSFTNNDVPKFLKMLRKFEKASRKVVIMVSK</sequence>
<protein>
    <submittedName>
        <fullName evidence="1">Uncharacterized protein</fullName>
    </submittedName>
</protein>
<dbReference type="EMBL" id="MHPP01000004">
    <property type="protein sequence ID" value="OGZ85276.1"/>
    <property type="molecule type" value="Genomic_DNA"/>
</dbReference>
<comment type="caution">
    <text evidence="1">The sequence shown here is derived from an EMBL/GenBank/DDBJ whole genome shotgun (WGS) entry which is preliminary data.</text>
</comment>
<gene>
    <name evidence="1" type="ORF">A2401_00880</name>
</gene>
<dbReference type="Proteomes" id="UP000177751">
    <property type="component" value="Unassembled WGS sequence"/>
</dbReference>
<evidence type="ECO:0000313" key="1">
    <source>
        <dbReference type="EMBL" id="OGZ85276.1"/>
    </source>
</evidence>
<dbReference type="STRING" id="1802229.A2401_00880"/>
<reference evidence="1 2" key="1">
    <citation type="journal article" date="2016" name="Nat. Commun.">
        <title>Thousands of microbial genomes shed light on interconnected biogeochemical processes in an aquifer system.</title>
        <authorList>
            <person name="Anantharaman K."/>
            <person name="Brown C.T."/>
            <person name="Hug L.A."/>
            <person name="Sharon I."/>
            <person name="Castelle C.J."/>
            <person name="Probst A.J."/>
            <person name="Thomas B.C."/>
            <person name="Singh A."/>
            <person name="Wilkins M.J."/>
            <person name="Karaoz U."/>
            <person name="Brodie E.L."/>
            <person name="Williams K.H."/>
            <person name="Hubbard S.S."/>
            <person name="Banfield J.F."/>
        </authorList>
    </citation>
    <scope>NUCLEOTIDE SEQUENCE [LARGE SCALE GENOMIC DNA]</scope>
</reference>
<dbReference type="AlphaFoldDB" id="A0A1G2JDS6"/>
<proteinExistence type="predicted"/>